<sequence>MIRSLFVINRSNEICLEKHWSRITPKSVCDVFFDAVSKFNSPQEVPTVLQSAPFTLIHILKSNLFFVAVCVDEGTPVA</sequence>
<dbReference type="SUPFAM" id="SSF64356">
    <property type="entry name" value="SNARE-like"/>
    <property type="match status" value="1"/>
</dbReference>
<dbReference type="InterPro" id="IPR011012">
    <property type="entry name" value="Longin-like_dom_sf"/>
</dbReference>
<name>A0A8T0DM64_9TREM</name>
<keyword evidence="2" id="KW-1185">Reference proteome</keyword>
<dbReference type="Proteomes" id="UP000699462">
    <property type="component" value="Unassembled WGS sequence"/>
</dbReference>
<gene>
    <name evidence="1" type="ORF">P879_07667</name>
</gene>
<dbReference type="EMBL" id="JTDF01003156">
    <property type="protein sequence ID" value="KAF8568034.1"/>
    <property type="molecule type" value="Genomic_DNA"/>
</dbReference>
<comment type="caution">
    <text evidence="1">The sequence shown here is derived from an EMBL/GenBank/DDBJ whole genome shotgun (WGS) entry which is preliminary data.</text>
</comment>
<reference evidence="1 2" key="1">
    <citation type="submission" date="2019-07" db="EMBL/GenBank/DDBJ databases">
        <title>Annotation for the trematode Paragonimus westermani.</title>
        <authorList>
            <person name="Choi Y.-J."/>
        </authorList>
    </citation>
    <scope>NUCLEOTIDE SEQUENCE [LARGE SCALE GENOMIC DNA]</scope>
    <source>
        <strain evidence="1">180907_Pwestermani</strain>
    </source>
</reference>
<organism evidence="1 2">
    <name type="scientific">Paragonimus westermani</name>
    <dbReference type="NCBI Taxonomy" id="34504"/>
    <lineage>
        <taxon>Eukaryota</taxon>
        <taxon>Metazoa</taxon>
        <taxon>Spiralia</taxon>
        <taxon>Lophotrochozoa</taxon>
        <taxon>Platyhelminthes</taxon>
        <taxon>Trematoda</taxon>
        <taxon>Digenea</taxon>
        <taxon>Plagiorchiida</taxon>
        <taxon>Troglotremata</taxon>
        <taxon>Troglotrematidae</taxon>
        <taxon>Paragonimus</taxon>
    </lineage>
</organism>
<proteinExistence type="predicted"/>
<evidence type="ECO:0000313" key="1">
    <source>
        <dbReference type="EMBL" id="KAF8568034.1"/>
    </source>
</evidence>
<protein>
    <submittedName>
        <fullName evidence="1">Uncharacterized protein</fullName>
    </submittedName>
</protein>
<evidence type="ECO:0000313" key="2">
    <source>
        <dbReference type="Proteomes" id="UP000699462"/>
    </source>
</evidence>
<dbReference type="Gene3D" id="3.30.450.60">
    <property type="match status" value="1"/>
</dbReference>
<accession>A0A8T0DM64</accession>
<dbReference type="AlphaFoldDB" id="A0A8T0DM64"/>
<dbReference type="OrthoDB" id="870at2759"/>